<dbReference type="InParanoid" id="G0ME23"/>
<dbReference type="Proteomes" id="UP000008068">
    <property type="component" value="Unassembled WGS sequence"/>
</dbReference>
<feature type="transmembrane region" description="Helical" evidence="2">
    <location>
        <begin position="150"/>
        <end position="168"/>
    </location>
</feature>
<dbReference type="EMBL" id="GL379791">
    <property type="protein sequence ID" value="EGT52243.1"/>
    <property type="molecule type" value="Genomic_DNA"/>
</dbReference>
<evidence type="ECO:0000256" key="2">
    <source>
        <dbReference type="SAM" id="Phobius"/>
    </source>
</evidence>
<keyword evidence="2" id="KW-0472">Membrane</keyword>
<organism evidence="4">
    <name type="scientific">Caenorhabditis brenneri</name>
    <name type="common">Nematode worm</name>
    <dbReference type="NCBI Taxonomy" id="135651"/>
    <lineage>
        <taxon>Eukaryota</taxon>
        <taxon>Metazoa</taxon>
        <taxon>Ecdysozoa</taxon>
        <taxon>Nematoda</taxon>
        <taxon>Chromadorea</taxon>
        <taxon>Rhabditida</taxon>
        <taxon>Rhabditina</taxon>
        <taxon>Rhabditomorpha</taxon>
        <taxon>Rhabditoidea</taxon>
        <taxon>Rhabditidae</taxon>
        <taxon>Peloderinae</taxon>
        <taxon>Caenorhabditis</taxon>
    </lineage>
</organism>
<dbReference type="HOGENOM" id="CLU_1035237_0_0_1"/>
<evidence type="ECO:0000313" key="4">
    <source>
        <dbReference type="Proteomes" id="UP000008068"/>
    </source>
</evidence>
<feature type="transmembrane region" description="Helical" evidence="2">
    <location>
        <begin position="79"/>
        <end position="102"/>
    </location>
</feature>
<keyword evidence="2" id="KW-1133">Transmembrane helix</keyword>
<protein>
    <submittedName>
        <fullName evidence="3">Uncharacterized protein</fullName>
    </submittedName>
</protein>
<feature type="transmembrane region" description="Helical" evidence="2">
    <location>
        <begin position="108"/>
        <end position="129"/>
    </location>
</feature>
<feature type="compositionally biased region" description="Basic and acidic residues" evidence="1">
    <location>
        <begin position="240"/>
        <end position="249"/>
    </location>
</feature>
<feature type="region of interest" description="Disordered" evidence="1">
    <location>
        <begin position="240"/>
        <end position="260"/>
    </location>
</feature>
<gene>
    <name evidence="3" type="ORF">CAEBREN_03683</name>
</gene>
<dbReference type="AlphaFoldDB" id="G0ME23"/>
<proteinExistence type="predicted"/>
<evidence type="ECO:0000313" key="3">
    <source>
        <dbReference type="EMBL" id="EGT52243.1"/>
    </source>
</evidence>
<reference evidence="4" key="1">
    <citation type="submission" date="2011-07" db="EMBL/GenBank/DDBJ databases">
        <authorList>
            <consortium name="Caenorhabditis brenneri Sequencing and Analysis Consortium"/>
            <person name="Wilson R.K."/>
        </authorList>
    </citation>
    <scope>NUCLEOTIDE SEQUENCE [LARGE SCALE GENOMIC DNA]</scope>
    <source>
        <strain evidence="4">PB2801</strain>
    </source>
</reference>
<name>G0ME23_CAEBE</name>
<sequence length="267" mass="30382">MGSPSLLNGDFLENVGRLKDFSWSITYAKFKENRPAHTREISFVDSLPFIGIPFLMSACLGIAMLIVSRLIRNKRLTRAALVSVYFLQFVVIELFCALLIYLATDNKVSIYIIISLVYIVMPVFMAFVFKSQDLQPITKRKFHCCGPLELVFMVSAVLIFLFFPALATESLECPEEYDRFIHEWNLLIAVLSHSSALLSFKMMLICSETEEFEIYEGYTNKRVGKLVKKEGFGWIEQYEEGKGPKEGSSNKRSSTDSIGSEMIVLNI</sequence>
<keyword evidence="2" id="KW-0812">Transmembrane</keyword>
<accession>G0ME23</accession>
<keyword evidence="4" id="KW-1185">Reference proteome</keyword>
<feature type="transmembrane region" description="Helical" evidence="2">
    <location>
        <begin position="47"/>
        <end position="67"/>
    </location>
</feature>
<evidence type="ECO:0000256" key="1">
    <source>
        <dbReference type="SAM" id="MobiDB-lite"/>
    </source>
</evidence>